<dbReference type="PROSITE" id="PS00908">
    <property type="entry name" value="MR_MLE_1"/>
    <property type="match status" value="1"/>
</dbReference>
<dbReference type="KEGG" id="orm:HTY61_07480"/>
<feature type="domain" description="Mandelate racemase/muconate lactonizing enzyme C-terminal" evidence="4">
    <location>
        <begin position="125"/>
        <end position="231"/>
    </location>
</feature>
<evidence type="ECO:0000256" key="2">
    <source>
        <dbReference type="ARBA" id="ARBA00022723"/>
    </source>
</evidence>
<evidence type="ECO:0000259" key="4">
    <source>
        <dbReference type="SMART" id="SM00922"/>
    </source>
</evidence>
<dbReference type="InterPro" id="IPR013341">
    <property type="entry name" value="Mandelate_racemase_N_dom"/>
</dbReference>
<dbReference type="Pfam" id="PF13378">
    <property type="entry name" value="MR_MLE_C"/>
    <property type="match status" value="1"/>
</dbReference>
<dbReference type="InterPro" id="IPR029017">
    <property type="entry name" value="Enolase-like_N"/>
</dbReference>
<dbReference type="InterPro" id="IPR029065">
    <property type="entry name" value="Enolase_C-like"/>
</dbReference>
<evidence type="ECO:0000313" key="5">
    <source>
        <dbReference type="EMBL" id="QKV18304.1"/>
    </source>
</evidence>
<dbReference type="Gene3D" id="3.20.20.120">
    <property type="entry name" value="Enolase-like C-terminal domain"/>
    <property type="match status" value="1"/>
</dbReference>
<dbReference type="AlphaFoldDB" id="A0A6N1VBM6"/>
<dbReference type="GO" id="GO:0009063">
    <property type="term" value="P:amino acid catabolic process"/>
    <property type="evidence" value="ECO:0007669"/>
    <property type="project" value="InterPro"/>
</dbReference>
<dbReference type="Proteomes" id="UP000509367">
    <property type="component" value="Chromosome"/>
</dbReference>
<comment type="cofactor">
    <cofactor evidence="1">
        <name>Mg(2+)</name>
        <dbReference type="ChEBI" id="CHEBI:18420"/>
    </cofactor>
</comment>
<dbReference type="GO" id="GO:0016836">
    <property type="term" value="F:hydro-lyase activity"/>
    <property type="evidence" value="ECO:0007669"/>
    <property type="project" value="TreeGrafter"/>
</dbReference>
<dbReference type="SUPFAM" id="SSF51604">
    <property type="entry name" value="Enolase C-terminal domain-like"/>
    <property type="match status" value="1"/>
</dbReference>
<proteinExistence type="predicted"/>
<organism evidence="5 6">
    <name type="scientific">Oricola thermophila</name>
    <dbReference type="NCBI Taxonomy" id="2742145"/>
    <lineage>
        <taxon>Bacteria</taxon>
        <taxon>Pseudomonadati</taxon>
        <taxon>Pseudomonadota</taxon>
        <taxon>Alphaproteobacteria</taxon>
        <taxon>Hyphomicrobiales</taxon>
        <taxon>Ahrensiaceae</taxon>
        <taxon>Oricola</taxon>
    </lineage>
</organism>
<keyword evidence="3" id="KW-0460">Magnesium</keyword>
<dbReference type="SUPFAM" id="SSF54826">
    <property type="entry name" value="Enolase N-terminal domain-like"/>
    <property type="match status" value="1"/>
</dbReference>
<dbReference type="PANTHER" id="PTHR13794">
    <property type="entry name" value="ENOLASE SUPERFAMILY, MANDELATE RACEMASE"/>
    <property type="match status" value="1"/>
</dbReference>
<protein>
    <submittedName>
        <fullName evidence="5">Mandelate racemase/muconate lactonizing enzyme family protein</fullName>
    </submittedName>
</protein>
<dbReference type="SMART" id="SM00922">
    <property type="entry name" value="MR_MLE"/>
    <property type="match status" value="1"/>
</dbReference>
<dbReference type="CDD" id="cd03316">
    <property type="entry name" value="MR_like"/>
    <property type="match status" value="1"/>
</dbReference>
<dbReference type="InterPro" id="IPR018110">
    <property type="entry name" value="Mandel_Rmase/mucon_lact_enz_CS"/>
</dbReference>
<gene>
    <name evidence="5" type="ORF">HTY61_07480</name>
</gene>
<evidence type="ECO:0000256" key="3">
    <source>
        <dbReference type="ARBA" id="ARBA00022842"/>
    </source>
</evidence>
<dbReference type="GO" id="GO:0016052">
    <property type="term" value="P:carbohydrate catabolic process"/>
    <property type="evidence" value="ECO:0007669"/>
    <property type="project" value="TreeGrafter"/>
</dbReference>
<dbReference type="Pfam" id="PF02746">
    <property type="entry name" value="MR_MLE_N"/>
    <property type="match status" value="1"/>
</dbReference>
<dbReference type="InterPro" id="IPR036849">
    <property type="entry name" value="Enolase-like_C_sf"/>
</dbReference>
<evidence type="ECO:0000313" key="6">
    <source>
        <dbReference type="Proteomes" id="UP000509367"/>
    </source>
</evidence>
<keyword evidence="6" id="KW-1185">Reference proteome</keyword>
<evidence type="ECO:0000256" key="1">
    <source>
        <dbReference type="ARBA" id="ARBA00001946"/>
    </source>
</evidence>
<dbReference type="InterPro" id="IPR013342">
    <property type="entry name" value="Mandelate_racemase_C"/>
</dbReference>
<dbReference type="GO" id="GO:0000287">
    <property type="term" value="F:magnesium ion binding"/>
    <property type="evidence" value="ECO:0007669"/>
    <property type="project" value="TreeGrafter"/>
</dbReference>
<dbReference type="SFLD" id="SFLDS00001">
    <property type="entry name" value="Enolase"/>
    <property type="match status" value="1"/>
</dbReference>
<reference evidence="5 6" key="1">
    <citation type="submission" date="2020-06" db="EMBL/GenBank/DDBJ databases">
        <title>Oricola thermophila sp. nov. isolated from a tidal sediments.</title>
        <authorList>
            <person name="Kwon K.K."/>
            <person name="Yang S.-H."/>
            <person name="Park M.-J."/>
        </authorList>
    </citation>
    <scope>NUCLEOTIDE SEQUENCE [LARGE SCALE GENOMIC DNA]</scope>
    <source>
        <strain evidence="5 6">MEBiC13590</strain>
    </source>
</reference>
<dbReference type="Gene3D" id="3.30.390.10">
    <property type="entry name" value="Enolase-like, N-terminal domain"/>
    <property type="match status" value="1"/>
</dbReference>
<keyword evidence="2" id="KW-0479">Metal-binding</keyword>
<dbReference type="PANTHER" id="PTHR13794:SF58">
    <property type="entry name" value="MITOCHONDRIAL ENOLASE SUPERFAMILY MEMBER 1"/>
    <property type="match status" value="1"/>
</dbReference>
<name>A0A6N1VBM6_9HYPH</name>
<sequence length="380" mass="41466">MRIVRLETFTRPFVAIVRVTLEDGSQGFGQMSPYHADISTEVFHRLVAPKALGQDGTRIEAVVEHVFSEQLKFPGTFLCRAIAGLDTALWDAAGKREEKPVWALLGAGGGVVPVYASSMSREITPDGEVERFRRLGDAYGFRAFKFRIGQKNGRNGDAWEGRTPAMIRTVGEAFAGTRVKLLVDGNSCYDVEHALRIGRMLEDAGISQFEEPCPYWQYDDTRAVARELDIPVSGGEQDNYLPAWQYMVATDVVDVCQPDLCYVGGVSRALKVAKIAEGGNKPVMFHAANSSLVTLFSLHVMAALPNAGSHCEFNIEPNAFHDVSLDRFFSPPLAVDDGAVALGDAPGWGVAPDDDWLAGAQWRESALADMETRHAGKAIS</sequence>
<accession>A0A6N1VBM6</accession>
<dbReference type="SFLD" id="SFLDG00179">
    <property type="entry name" value="mandelate_racemase"/>
    <property type="match status" value="1"/>
</dbReference>
<dbReference type="InterPro" id="IPR046945">
    <property type="entry name" value="RHMD-like"/>
</dbReference>
<dbReference type="EMBL" id="CP054836">
    <property type="protein sequence ID" value="QKV18304.1"/>
    <property type="molecule type" value="Genomic_DNA"/>
</dbReference>
<dbReference type="RefSeq" id="WP_175276198.1">
    <property type="nucleotide sequence ID" value="NZ_CP054836.1"/>
</dbReference>